<evidence type="ECO:0000313" key="2">
    <source>
        <dbReference type="EMBL" id="MED6192730.1"/>
    </source>
</evidence>
<reference evidence="2 3" key="1">
    <citation type="journal article" date="2023" name="Plants (Basel)">
        <title>Bridging the Gap: Combining Genomics and Transcriptomics Approaches to Understand Stylosanthes scabra, an Orphan Legume from the Brazilian Caatinga.</title>
        <authorList>
            <person name="Ferreira-Neto J.R.C."/>
            <person name="da Silva M.D."/>
            <person name="Binneck E."/>
            <person name="de Melo N.F."/>
            <person name="da Silva R.H."/>
            <person name="de Melo A.L.T.M."/>
            <person name="Pandolfi V."/>
            <person name="Bustamante F.O."/>
            <person name="Brasileiro-Vidal A.C."/>
            <person name="Benko-Iseppon A.M."/>
        </authorList>
    </citation>
    <scope>NUCLEOTIDE SEQUENCE [LARGE SCALE GENOMIC DNA]</scope>
    <source>
        <tissue evidence="2">Leaves</tissue>
    </source>
</reference>
<evidence type="ECO:0000313" key="3">
    <source>
        <dbReference type="Proteomes" id="UP001341840"/>
    </source>
</evidence>
<feature type="region of interest" description="Disordered" evidence="1">
    <location>
        <begin position="1"/>
        <end position="20"/>
    </location>
</feature>
<evidence type="ECO:0008006" key="4">
    <source>
        <dbReference type="Google" id="ProtNLM"/>
    </source>
</evidence>
<keyword evidence="3" id="KW-1185">Reference proteome</keyword>
<comment type="caution">
    <text evidence="2">The sequence shown here is derived from an EMBL/GenBank/DDBJ whole genome shotgun (WGS) entry which is preliminary data.</text>
</comment>
<feature type="compositionally biased region" description="Basic and acidic residues" evidence="1">
    <location>
        <begin position="273"/>
        <end position="282"/>
    </location>
</feature>
<protein>
    <recommendedName>
        <fullName evidence="4">DUF4283 domain-containing protein</fullName>
    </recommendedName>
</protein>
<feature type="region of interest" description="Disordered" evidence="1">
    <location>
        <begin position="273"/>
        <end position="303"/>
    </location>
</feature>
<evidence type="ECO:0000256" key="1">
    <source>
        <dbReference type="SAM" id="MobiDB-lite"/>
    </source>
</evidence>
<name>A0ABU6X6B3_9FABA</name>
<dbReference type="EMBL" id="JASCZI010211481">
    <property type="protein sequence ID" value="MED6192730.1"/>
    <property type="molecule type" value="Genomic_DNA"/>
</dbReference>
<sequence length="303" mass="33987">MENPIIPSERNHTSHEEEEEPIIVLDRSDITVGVERCTRSLIGRLLADRSFSAGTIEAALGSIWRNLNGFKIVDRGGNIFQLFFNEERDVIRIERGVLEADIFSVKGKENSIVKQYDMKELEAFVIIVDILDMRSGGRRENLMKENHNPNSVPTDSSQHTIGRKPIPINLLKDLVGLSVQPKANTIREEKEVTSEHIPNTAILDKPQVLTLAVKDSAILGENIVHEPENSQFLFQGTKSCSHSSSRKPSLKQRARNKFQKVIGVKHNVQDNKEAQIQKHRCSENATTAEEGEGATLEWAPNAQ</sequence>
<proteinExistence type="predicted"/>
<organism evidence="2 3">
    <name type="scientific">Stylosanthes scabra</name>
    <dbReference type="NCBI Taxonomy" id="79078"/>
    <lineage>
        <taxon>Eukaryota</taxon>
        <taxon>Viridiplantae</taxon>
        <taxon>Streptophyta</taxon>
        <taxon>Embryophyta</taxon>
        <taxon>Tracheophyta</taxon>
        <taxon>Spermatophyta</taxon>
        <taxon>Magnoliopsida</taxon>
        <taxon>eudicotyledons</taxon>
        <taxon>Gunneridae</taxon>
        <taxon>Pentapetalae</taxon>
        <taxon>rosids</taxon>
        <taxon>fabids</taxon>
        <taxon>Fabales</taxon>
        <taxon>Fabaceae</taxon>
        <taxon>Papilionoideae</taxon>
        <taxon>50 kb inversion clade</taxon>
        <taxon>dalbergioids sensu lato</taxon>
        <taxon>Dalbergieae</taxon>
        <taxon>Pterocarpus clade</taxon>
        <taxon>Stylosanthes</taxon>
    </lineage>
</organism>
<dbReference type="Proteomes" id="UP001341840">
    <property type="component" value="Unassembled WGS sequence"/>
</dbReference>
<accession>A0ABU6X6B3</accession>
<gene>
    <name evidence="2" type="ORF">PIB30_012900</name>
</gene>